<feature type="domain" description="Methyltransferase" evidence="1">
    <location>
        <begin position="37"/>
        <end position="136"/>
    </location>
</feature>
<dbReference type="Pfam" id="PF13649">
    <property type="entry name" value="Methyltransf_25"/>
    <property type="match status" value="1"/>
</dbReference>
<name>A0A6J4DH22_9CRUS</name>
<dbReference type="EMBL" id="LC547946">
    <property type="protein sequence ID" value="BCF86812.1"/>
    <property type="molecule type" value="mRNA"/>
</dbReference>
<evidence type="ECO:0000313" key="2">
    <source>
        <dbReference type="EMBL" id="BCF86812.1"/>
    </source>
</evidence>
<dbReference type="GO" id="GO:0032259">
    <property type="term" value="P:methylation"/>
    <property type="evidence" value="ECO:0007669"/>
    <property type="project" value="UniProtKB-KW"/>
</dbReference>
<accession>A0A6J4DH22</accession>
<dbReference type="PANTHER" id="PTHR43464">
    <property type="entry name" value="METHYLTRANSFERASE"/>
    <property type="match status" value="1"/>
</dbReference>
<keyword evidence="2" id="KW-0489">Methyltransferase</keyword>
<protein>
    <submittedName>
        <fullName evidence="2">Juvenile hormone acid o-methyltransferase</fullName>
    </submittedName>
</protein>
<sequence>MELPELYAGASPFQKRDAVHVLTQYLPQFDWAEGDSVLDFGCGDGDLTEYLARCIPRCASLTGIDISKKMIDYARCHHQEHDLRLGFQQVDIMKSIDARDVFPDGFDKIFSFYCLHWIKDHQRLMEHMYDILKPGGDILLVFLASNPIFTMYERMAERTEWAEYMKDVADYVPHYQYAARPAEMFSSICRSVGLQVVECTAQERSFSFQNINIVKNAVAAVNPFLRRVPVRLRESYLLDCLMELQKLKAPSADETTVASYRLMIAHVRKP</sequence>
<dbReference type="InterPro" id="IPR029063">
    <property type="entry name" value="SAM-dependent_MTases_sf"/>
</dbReference>
<reference evidence="2" key="1">
    <citation type="submission" date="2020-05" db="EMBL/GenBank/DDBJ databases">
        <title>Roles and crosstalk between ecdysteroid and sesquiterpenoid pathway genes in embryogenesis progression of branchiopod crustacean Daphnia magna.</title>
        <authorList>
            <person name="Adhitama N."/>
            <person name="Kato Y."/>
            <person name="Matsuura T."/>
            <person name="Watanabe H."/>
        </authorList>
    </citation>
    <scope>NUCLEOTIDE SEQUENCE</scope>
    <source>
        <strain evidence="2">NIES</strain>
    </source>
</reference>
<gene>
    <name evidence="2" type="primary">Jhamt</name>
</gene>
<dbReference type="CDD" id="cd02440">
    <property type="entry name" value="AdoMet_MTases"/>
    <property type="match status" value="1"/>
</dbReference>
<dbReference type="GO" id="GO:0010420">
    <property type="term" value="F:polyprenyldihydroxybenzoate methyltransferase activity"/>
    <property type="evidence" value="ECO:0007669"/>
    <property type="project" value="TreeGrafter"/>
</dbReference>
<dbReference type="Gene3D" id="3.40.50.150">
    <property type="entry name" value="Vaccinia Virus protein VP39"/>
    <property type="match status" value="1"/>
</dbReference>
<keyword evidence="2" id="KW-0808">Transferase</keyword>
<proteinExistence type="evidence at transcript level"/>
<dbReference type="OrthoDB" id="66144at2759"/>
<dbReference type="PANTHER" id="PTHR43464:SF23">
    <property type="entry name" value="JUVENILE HORMONE ACID O-METHYLTRANSFERASE"/>
    <property type="match status" value="1"/>
</dbReference>
<organism evidence="2">
    <name type="scientific">Daphnia magna</name>
    <dbReference type="NCBI Taxonomy" id="35525"/>
    <lineage>
        <taxon>Eukaryota</taxon>
        <taxon>Metazoa</taxon>
        <taxon>Ecdysozoa</taxon>
        <taxon>Arthropoda</taxon>
        <taxon>Crustacea</taxon>
        <taxon>Branchiopoda</taxon>
        <taxon>Diplostraca</taxon>
        <taxon>Cladocera</taxon>
        <taxon>Anomopoda</taxon>
        <taxon>Daphniidae</taxon>
        <taxon>Daphnia</taxon>
    </lineage>
</organism>
<evidence type="ECO:0000259" key="1">
    <source>
        <dbReference type="Pfam" id="PF13649"/>
    </source>
</evidence>
<dbReference type="InterPro" id="IPR041698">
    <property type="entry name" value="Methyltransf_25"/>
</dbReference>
<dbReference type="AlphaFoldDB" id="A0A6J4DH22"/>
<dbReference type="SUPFAM" id="SSF53335">
    <property type="entry name" value="S-adenosyl-L-methionine-dependent methyltransferases"/>
    <property type="match status" value="1"/>
</dbReference>